<dbReference type="InterPro" id="IPR039421">
    <property type="entry name" value="Type_1_exporter"/>
</dbReference>
<dbReference type="AlphaFoldDB" id="A0A1B8P1F7"/>
<evidence type="ECO:0000313" key="2">
    <source>
        <dbReference type="EMBL" id="OBX36106.1"/>
    </source>
</evidence>
<dbReference type="InterPro" id="IPR003439">
    <property type="entry name" value="ABC_transporter-like_ATP-bd"/>
</dbReference>
<dbReference type="PANTHER" id="PTHR43394">
    <property type="entry name" value="ATP-DEPENDENT PERMEASE MDL1, MITOCHONDRIAL"/>
    <property type="match status" value="1"/>
</dbReference>
<evidence type="ECO:0000259" key="1">
    <source>
        <dbReference type="Pfam" id="PF00005"/>
    </source>
</evidence>
<proteinExistence type="predicted"/>
<keyword evidence="2" id="KW-0378">Hydrolase</keyword>
<name>A0A1B8P1F7_HALEL</name>
<dbReference type="Pfam" id="PF00005">
    <property type="entry name" value="ABC_tran"/>
    <property type="match status" value="1"/>
</dbReference>
<keyword evidence="2" id="KW-0547">Nucleotide-binding</keyword>
<dbReference type="GO" id="GO:0005524">
    <property type="term" value="F:ATP binding"/>
    <property type="evidence" value="ECO:0007669"/>
    <property type="project" value="UniProtKB-KW"/>
</dbReference>
<organism evidence="2 3">
    <name type="scientific">Halomonas elongata</name>
    <dbReference type="NCBI Taxonomy" id="2746"/>
    <lineage>
        <taxon>Bacteria</taxon>
        <taxon>Pseudomonadati</taxon>
        <taxon>Pseudomonadota</taxon>
        <taxon>Gammaproteobacteria</taxon>
        <taxon>Oceanospirillales</taxon>
        <taxon>Halomonadaceae</taxon>
        <taxon>Halomonas</taxon>
    </lineage>
</organism>
<comment type="caution">
    <text evidence="2">The sequence shown here is derived from an EMBL/GenBank/DDBJ whole genome shotgun (WGS) entry which is preliminary data.</text>
</comment>
<sequence>MIGEDALLSGGEEQRVSIARAVLLDPPLLVLDEATAAADAESEAAVQEALSRFARRRTLMVIAHRLDTVMHADRIIVIEDGSILEQGDHAGLLARNGRYAQLWRSGGYESREQQAVQA</sequence>
<gene>
    <name evidence="2" type="primary">irtA_3</name>
    <name evidence="2" type="ORF">A8U91_00442</name>
</gene>
<dbReference type="SUPFAM" id="SSF52540">
    <property type="entry name" value="P-loop containing nucleoside triphosphate hydrolases"/>
    <property type="match status" value="1"/>
</dbReference>
<protein>
    <submittedName>
        <fullName evidence="2">Iron import ATP-binding/permease protein IrtA</fullName>
        <ecNumber evidence="2">3.6.3.-</ecNumber>
    </submittedName>
</protein>
<dbReference type="EC" id="3.6.3.-" evidence="2"/>
<dbReference type="PANTHER" id="PTHR43394:SF1">
    <property type="entry name" value="ATP-BINDING CASSETTE SUB-FAMILY B MEMBER 10, MITOCHONDRIAL"/>
    <property type="match status" value="1"/>
</dbReference>
<dbReference type="InterPro" id="IPR027417">
    <property type="entry name" value="P-loop_NTPase"/>
</dbReference>
<keyword evidence="2" id="KW-0067">ATP-binding</keyword>
<evidence type="ECO:0000313" key="3">
    <source>
        <dbReference type="Proteomes" id="UP000092504"/>
    </source>
</evidence>
<dbReference type="Gene3D" id="3.40.50.300">
    <property type="entry name" value="P-loop containing nucleotide triphosphate hydrolases"/>
    <property type="match status" value="1"/>
</dbReference>
<dbReference type="PATRIC" id="fig|2746.7.peg.455"/>
<dbReference type="GO" id="GO:0015421">
    <property type="term" value="F:ABC-type oligopeptide transporter activity"/>
    <property type="evidence" value="ECO:0007669"/>
    <property type="project" value="TreeGrafter"/>
</dbReference>
<feature type="domain" description="ABC transporter" evidence="1">
    <location>
        <begin position="7"/>
        <end position="36"/>
    </location>
</feature>
<dbReference type="EMBL" id="MAJD01000001">
    <property type="protein sequence ID" value="OBX36106.1"/>
    <property type="molecule type" value="Genomic_DNA"/>
</dbReference>
<dbReference type="Proteomes" id="UP000092504">
    <property type="component" value="Unassembled WGS sequence"/>
</dbReference>
<dbReference type="GO" id="GO:0016887">
    <property type="term" value="F:ATP hydrolysis activity"/>
    <property type="evidence" value="ECO:0007669"/>
    <property type="project" value="InterPro"/>
</dbReference>
<reference evidence="2 3" key="1">
    <citation type="submission" date="2016-06" db="EMBL/GenBank/DDBJ databases">
        <title>Genome sequence of halotolerant plant growth promoting strain of Halomonas elongata HEK1 isolated from salterns of Rann of Kutch, Gujarat, India.</title>
        <authorList>
            <person name="Gaba S."/>
            <person name="Singh R.N."/>
            <person name="Abrol S."/>
            <person name="Kaushik R."/>
            <person name="Saxena A.K."/>
        </authorList>
    </citation>
    <scope>NUCLEOTIDE SEQUENCE [LARGE SCALE GENOMIC DNA]</scope>
    <source>
        <strain evidence="2 3">HEK1</strain>
    </source>
</reference>
<accession>A0A1B8P1F7</accession>